<evidence type="ECO:0000256" key="1">
    <source>
        <dbReference type="ARBA" id="ARBA00004191"/>
    </source>
</evidence>
<keyword evidence="6" id="KW-0732">Signal</keyword>
<comment type="similarity">
    <text evidence="2 6">Belongs to the fungal hydrophobin family.</text>
</comment>
<evidence type="ECO:0000256" key="4">
    <source>
        <dbReference type="ARBA" id="ARBA00022525"/>
    </source>
</evidence>
<dbReference type="SMART" id="SM00075">
    <property type="entry name" value="HYDRO"/>
    <property type="match status" value="1"/>
</dbReference>
<dbReference type="Proteomes" id="UP001148786">
    <property type="component" value="Unassembled WGS sequence"/>
</dbReference>
<dbReference type="GO" id="GO:0005199">
    <property type="term" value="F:structural constituent of cell wall"/>
    <property type="evidence" value="ECO:0007669"/>
    <property type="project" value="InterPro"/>
</dbReference>
<reference evidence="7" key="1">
    <citation type="submission" date="2022-07" db="EMBL/GenBank/DDBJ databases">
        <title>Genome Sequence of Agrocybe chaxingu.</title>
        <authorList>
            <person name="Buettner E."/>
        </authorList>
    </citation>
    <scope>NUCLEOTIDE SEQUENCE</scope>
    <source>
        <strain evidence="7">MP-N11</strain>
    </source>
</reference>
<evidence type="ECO:0000256" key="5">
    <source>
        <dbReference type="ARBA" id="ARBA00023157"/>
    </source>
</evidence>
<sequence length="112" mass="11405">MFTKLATITLAVLAATPALVSALATTNKPSCNTDSLQCCKNVYQSNSKEAAKVLSPFNIAAGSVTGLVGADCNSIVSVLSSGTSCNQQTVCCTDNRFEGVVALGCTPINLNA</sequence>
<comment type="caution">
    <text evidence="7">The sequence shown here is derived from an EMBL/GenBank/DDBJ whole genome shotgun (WGS) entry which is preliminary data.</text>
</comment>
<dbReference type="GO" id="GO:0009277">
    <property type="term" value="C:fungal-type cell wall"/>
    <property type="evidence" value="ECO:0007669"/>
    <property type="project" value="InterPro"/>
</dbReference>
<proteinExistence type="inferred from homology"/>
<accession>A0A9W8K0U7</accession>
<name>A0A9W8K0U7_9AGAR</name>
<organism evidence="7 8">
    <name type="scientific">Agrocybe chaxingu</name>
    <dbReference type="NCBI Taxonomy" id="84603"/>
    <lineage>
        <taxon>Eukaryota</taxon>
        <taxon>Fungi</taxon>
        <taxon>Dikarya</taxon>
        <taxon>Basidiomycota</taxon>
        <taxon>Agaricomycotina</taxon>
        <taxon>Agaricomycetes</taxon>
        <taxon>Agaricomycetidae</taxon>
        <taxon>Agaricales</taxon>
        <taxon>Agaricineae</taxon>
        <taxon>Strophariaceae</taxon>
        <taxon>Agrocybe</taxon>
    </lineage>
</organism>
<protein>
    <recommendedName>
        <fullName evidence="6">Hydrophobin</fullName>
    </recommendedName>
</protein>
<gene>
    <name evidence="7" type="ORF">NLJ89_g8988</name>
</gene>
<evidence type="ECO:0000256" key="2">
    <source>
        <dbReference type="ARBA" id="ARBA00010446"/>
    </source>
</evidence>
<evidence type="ECO:0000313" key="7">
    <source>
        <dbReference type="EMBL" id="KAJ3502223.1"/>
    </source>
</evidence>
<dbReference type="EMBL" id="JANKHO010001312">
    <property type="protein sequence ID" value="KAJ3502223.1"/>
    <property type="molecule type" value="Genomic_DNA"/>
</dbReference>
<evidence type="ECO:0000313" key="8">
    <source>
        <dbReference type="Proteomes" id="UP001148786"/>
    </source>
</evidence>
<dbReference type="InterPro" id="IPR001338">
    <property type="entry name" value="Class_I_Hydrophobin"/>
</dbReference>
<feature type="chain" id="PRO_5041013008" description="Hydrophobin" evidence="6">
    <location>
        <begin position="23"/>
        <end position="112"/>
    </location>
</feature>
<evidence type="ECO:0000256" key="3">
    <source>
        <dbReference type="ARBA" id="ARBA00022512"/>
    </source>
</evidence>
<keyword evidence="3 6" id="KW-0134">Cell wall</keyword>
<keyword evidence="8" id="KW-1185">Reference proteome</keyword>
<dbReference type="OrthoDB" id="4225815at2759"/>
<dbReference type="CDD" id="cd23507">
    <property type="entry name" value="hydrophobin_I"/>
    <property type="match status" value="1"/>
</dbReference>
<dbReference type="AlphaFoldDB" id="A0A9W8K0U7"/>
<keyword evidence="4 6" id="KW-0964">Secreted</keyword>
<evidence type="ECO:0000256" key="6">
    <source>
        <dbReference type="RuleBase" id="RU365009"/>
    </source>
</evidence>
<dbReference type="Pfam" id="PF01185">
    <property type="entry name" value="Hydrophobin"/>
    <property type="match status" value="1"/>
</dbReference>
<feature type="signal peptide" evidence="6">
    <location>
        <begin position="1"/>
        <end position="22"/>
    </location>
</feature>
<comment type="subcellular location">
    <subcellularLocation>
        <location evidence="1 6">Secreted</location>
        <location evidence="1 6">Cell wall</location>
    </subcellularLocation>
</comment>
<keyword evidence="5 6" id="KW-1015">Disulfide bond</keyword>